<dbReference type="PROSITE" id="PS50110">
    <property type="entry name" value="RESPONSE_REGULATORY"/>
    <property type="match status" value="1"/>
</dbReference>
<dbReference type="SMART" id="SM00862">
    <property type="entry name" value="Trans_reg_C"/>
    <property type="match status" value="1"/>
</dbReference>
<dbReference type="EMBL" id="SIJK02000030">
    <property type="protein sequence ID" value="MBP1467218.1"/>
    <property type="molecule type" value="Genomic_DNA"/>
</dbReference>
<dbReference type="PANTHER" id="PTHR48111">
    <property type="entry name" value="REGULATOR OF RPOS"/>
    <property type="match status" value="1"/>
</dbReference>
<sequence>MMTTILVVDDDLKIARVVSRGLRFEGFAVHTAVNGPEALRIARDDPPDLVILDVMLPDIDGLEVCRRLRRGTNTPILMLTARDSVPDRVAGLNSGADDYLVKPFDFDELLARVRALLRRTQPASGDLLVFADLRLNGATYEAFRGERRLDLTAREFAVLHILMRSPRHVLTREQIMERVWGNYDVESNVVEVYIARLRDKLESNHEPRLIHTMRGIGYSLREEAL</sequence>
<keyword evidence="11" id="KW-1185">Reference proteome</keyword>
<dbReference type="Proteomes" id="UP001193081">
    <property type="component" value="Unassembled WGS sequence"/>
</dbReference>
<dbReference type="CDD" id="cd17627">
    <property type="entry name" value="REC_OmpR_PrrA-like"/>
    <property type="match status" value="1"/>
</dbReference>
<dbReference type="Pfam" id="PF00072">
    <property type="entry name" value="Response_reg"/>
    <property type="match status" value="1"/>
</dbReference>
<evidence type="ECO:0000259" key="8">
    <source>
        <dbReference type="PROSITE" id="PS50110"/>
    </source>
</evidence>
<feature type="domain" description="Response regulatory" evidence="8">
    <location>
        <begin position="4"/>
        <end position="117"/>
    </location>
</feature>
<evidence type="ECO:0000256" key="5">
    <source>
        <dbReference type="ARBA" id="ARBA00023163"/>
    </source>
</evidence>
<dbReference type="CDD" id="cd00383">
    <property type="entry name" value="trans_reg_C"/>
    <property type="match status" value="1"/>
</dbReference>
<dbReference type="InterPro" id="IPR039420">
    <property type="entry name" value="WalR-like"/>
</dbReference>
<keyword evidence="4 7" id="KW-0238">DNA-binding</keyword>
<dbReference type="Gene3D" id="6.10.250.690">
    <property type="match status" value="1"/>
</dbReference>
<comment type="caution">
    <text evidence="10">The sequence shown here is derived from an EMBL/GenBank/DDBJ whole genome shotgun (WGS) entry which is preliminary data.</text>
</comment>
<gene>
    <name evidence="10" type="ORF">EYB53_016010</name>
</gene>
<dbReference type="PROSITE" id="PS51755">
    <property type="entry name" value="OMPR_PHOB"/>
    <property type="match status" value="1"/>
</dbReference>
<name>A0ABS4DCQ9_9CHLR</name>
<keyword evidence="5" id="KW-0804">Transcription</keyword>
<evidence type="ECO:0000259" key="9">
    <source>
        <dbReference type="PROSITE" id="PS51755"/>
    </source>
</evidence>
<dbReference type="Pfam" id="PF00486">
    <property type="entry name" value="Trans_reg_C"/>
    <property type="match status" value="1"/>
</dbReference>
<accession>A0ABS4DCQ9</accession>
<dbReference type="SMART" id="SM00448">
    <property type="entry name" value="REC"/>
    <property type="match status" value="1"/>
</dbReference>
<feature type="modified residue" description="4-aspartylphosphate" evidence="6">
    <location>
        <position position="53"/>
    </location>
</feature>
<feature type="DNA-binding region" description="OmpR/PhoB-type" evidence="7">
    <location>
        <begin position="125"/>
        <end position="222"/>
    </location>
</feature>
<proteinExistence type="predicted"/>
<evidence type="ECO:0000256" key="1">
    <source>
        <dbReference type="ARBA" id="ARBA00022553"/>
    </source>
</evidence>
<evidence type="ECO:0000313" key="10">
    <source>
        <dbReference type="EMBL" id="MBP1467218.1"/>
    </source>
</evidence>
<evidence type="ECO:0000313" key="11">
    <source>
        <dbReference type="Proteomes" id="UP001193081"/>
    </source>
</evidence>
<dbReference type="InterPro" id="IPR001789">
    <property type="entry name" value="Sig_transdc_resp-reg_receiver"/>
</dbReference>
<dbReference type="Gene3D" id="1.10.10.10">
    <property type="entry name" value="Winged helix-like DNA-binding domain superfamily/Winged helix DNA-binding domain"/>
    <property type="match status" value="1"/>
</dbReference>
<dbReference type="SUPFAM" id="SSF52172">
    <property type="entry name" value="CheY-like"/>
    <property type="match status" value="1"/>
</dbReference>
<evidence type="ECO:0000256" key="6">
    <source>
        <dbReference type="PROSITE-ProRule" id="PRU00169"/>
    </source>
</evidence>
<dbReference type="InterPro" id="IPR011006">
    <property type="entry name" value="CheY-like_superfamily"/>
</dbReference>
<feature type="domain" description="OmpR/PhoB-type" evidence="9">
    <location>
        <begin position="125"/>
        <end position="222"/>
    </location>
</feature>
<dbReference type="PANTHER" id="PTHR48111:SF22">
    <property type="entry name" value="REGULATOR OF RPOS"/>
    <property type="match status" value="1"/>
</dbReference>
<evidence type="ECO:0000256" key="2">
    <source>
        <dbReference type="ARBA" id="ARBA00023012"/>
    </source>
</evidence>
<dbReference type="Gene3D" id="3.40.50.2300">
    <property type="match status" value="1"/>
</dbReference>
<dbReference type="InterPro" id="IPR001867">
    <property type="entry name" value="OmpR/PhoB-type_DNA-bd"/>
</dbReference>
<keyword evidence="2" id="KW-0902">Two-component regulatory system</keyword>
<dbReference type="InterPro" id="IPR036388">
    <property type="entry name" value="WH-like_DNA-bd_sf"/>
</dbReference>
<evidence type="ECO:0000256" key="7">
    <source>
        <dbReference type="PROSITE-ProRule" id="PRU01091"/>
    </source>
</evidence>
<evidence type="ECO:0000256" key="4">
    <source>
        <dbReference type="ARBA" id="ARBA00023125"/>
    </source>
</evidence>
<keyword evidence="1 6" id="KW-0597">Phosphoprotein</keyword>
<reference evidence="10 11" key="1">
    <citation type="submission" date="2021-03" db="EMBL/GenBank/DDBJ databases">
        <authorList>
            <person name="Grouzdev D.S."/>
        </authorList>
    </citation>
    <scope>NUCLEOTIDE SEQUENCE [LARGE SCALE GENOMIC DNA]</scope>
    <source>
        <strain evidence="10 11">M50-1</strain>
    </source>
</reference>
<organism evidence="10 11">
    <name type="scientific">Candidatus Chloroploca mongolica</name>
    <dbReference type="NCBI Taxonomy" id="2528176"/>
    <lineage>
        <taxon>Bacteria</taxon>
        <taxon>Bacillati</taxon>
        <taxon>Chloroflexota</taxon>
        <taxon>Chloroflexia</taxon>
        <taxon>Chloroflexales</taxon>
        <taxon>Chloroflexineae</taxon>
        <taxon>Oscillochloridaceae</taxon>
        <taxon>Candidatus Chloroploca</taxon>
    </lineage>
</organism>
<keyword evidence="3" id="KW-0805">Transcription regulation</keyword>
<protein>
    <submittedName>
        <fullName evidence="10">Response regulator transcription factor</fullName>
    </submittedName>
</protein>
<evidence type="ECO:0000256" key="3">
    <source>
        <dbReference type="ARBA" id="ARBA00023015"/>
    </source>
</evidence>